<dbReference type="Proteomes" id="UP000887116">
    <property type="component" value="Unassembled WGS sequence"/>
</dbReference>
<gene>
    <name evidence="1" type="ORF">TNCT_576051</name>
</gene>
<sequence length="163" mass="18781">MIDKARRAVTPLIIHSCFKKSGFPSPNLVDVDDTLTEFNAEPSLWEALPEQDLTFDDYVLVDTDIAVWGALSDAEIVALDHNNTESDEDESEELTPVTQIKSSLIKTKVQYPTHVIRTTRKKKKRKKRVEEKRRKKMATELRNGWLLDRIPRSAHVLTLTVYY</sequence>
<evidence type="ECO:0000313" key="2">
    <source>
        <dbReference type="Proteomes" id="UP000887116"/>
    </source>
</evidence>
<dbReference type="OrthoDB" id="125347at2759"/>
<protein>
    <submittedName>
        <fullName evidence="1">Uncharacterized protein</fullName>
    </submittedName>
</protein>
<name>A0A8X6GB24_TRICU</name>
<organism evidence="1 2">
    <name type="scientific">Trichonephila clavata</name>
    <name type="common">Joro spider</name>
    <name type="synonym">Nephila clavata</name>
    <dbReference type="NCBI Taxonomy" id="2740835"/>
    <lineage>
        <taxon>Eukaryota</taxon>
        <taxon>Metazoa</taxon>
        <taxon>Ecdysozoa</taxon>
        <taxon>Arthropoda</taxon>
        <taxon>Chelicerata</taxon>
        <taxon>Arachnida</taxon>
        <taxon>Araneae</taxon>
        <taxon>Araneomorphae</taxon>
        <taxon>Entelegynae</taxon>
        <taxon>Araneoidea</taxon>
        <taxon>Nephilidae</taxon>
        <taxon>Trichonephila</taxon>
    </lineage>
</organism>
<evidence type="ECO:0000313" key="1">
    <source>
        <dbReference type="EMBL" id="GFR00283.1"/>
    </source>
</evidence>
<reference evidence="1" key="1">
    <citation type="submission" date="2020-07" db="EMBL/GenBank/DDBJ databases">
        <title>Multicomponent nature underlies the extraordinary mechanical properties of spider dragline silk.</title>
        <authorList>
            <person name="Kono N."/>
            <person name="Nakamura H."/>
            <person name="Mori M."/>
            <person name="Yoshida Y."/>
            <person name="Ohtoshi R."/>
            <person name="Malay A.D."/>
            <person name="Moran D.A.P."/>
            <person name="Tomita M."/>
            <person name="Numata K."/>
            <person name="Arakawa K."/>
        </authorList>
    </citation>
    <scope>NUCLEOTIDE SEQUENCE</scope>
</reference>
<comment type="caution">
    <text evidence="1">The sequence shown here is derived from an EMBL/GenBank/DDBJ whole genome shotgun (WGS) entry which is preliminary data.</text>
</comment>
<proteinExistence type="predicted"/>
<accession>A0A8X6GB24</accession>
<keyword evidence="2" id="KW-1185">Reference proteome</keyword>
<dbReference type="AlphaFoldDB" id="A0A8X6GB24"/>
<dbReference type="EMBL" id="BMAO01005274">
    <property type="protein sequence ID" value="GFR00283.1"/>
    <property type="molecule type" value="Genomic_DNA"/>
</dbReference>